<proteinExistence type="inferred from homology"/>
<dbReference type="InterPro" id="IPR020581">
    <property type="entry name" value="GDC_P"/>
</dbReference>
<dbReference type="GO" id="GO:0005829">
    <property type="term" value="C:cytosol"/>
    <property type="evidence" value="ECO:0007669"/>
    <property type="project" value="TreeGrafter"/>
</dbReference>
<dbReference type="FunFam" id="3.90.1150.10:FF:000014">
    <property type="entry name" value="Probable glycine dehydrogenase (decarboxylating) subunit 2"/>
    <property type="match status" value="1"/>
</dbReference>
<evidence type="ECO:0000259" key="7">
    <source>
        <dbReference type="Pfam" id="PF02347"/>
    </source>
</evidence>
<keyword evidence="10" id="KW-1185">Reference proteome</keyword>
<comment type="catalytic activity">
    <reaction evidence="5 6">
        <text>N(6)-[(R)-lipoyl]-L-lysyl-[glycine-cleavage complex H protein] + glycine + H(+) = N(6)-[(R)-S(8)-aminomethyldihydrolipoyl]-L-lysyl-[glycine-cleavage complex H protein] + CO2</text>
        <dbReference type="Rhea" id="RHEA:24304"/>
        <dbReference type="Rhea" id="RHEA-COMP:10494"/>
        <dbReference type="Rhea" id="RHEA-COMP:10495"/>
        <dbReference type="ChEBI" id="CHEBI:15378"/>
        <dbReference type="ChEBI" id="CHEBI:16526"/>
        <dbReference type="ChEBI" id="CHEBI:57305"/>
        <dbReference type="ChEBI" id="CHEBI:83099"/>
        <dbReference type="ChEBI" id="CHEBI:83143"/>
        <dbReference type="EC" id="1.4.4.2"/>
    </reaction>
</comment>
<dbReference type="InterPro" id="IPR015421">
    <property type="entry name" value="PyrdxlP-dep_Trfase_major"/>
</dbReference>
<reference evidence="9 10" key="1">
    <citation type="submission" date="2019-02" db="EMBL/GenBank/DDBJ databases">
        <title>Closed genome of Sporomusa termitida DSM 4440.</title>
        <authorList>
            <person name="Poehlein A."/>
            <person name="Daniel R."/>
        </authorList>
    </citation>
    <scope>NUCLEOTIDE SEQUENCE [LARGE SCALE GENOMIC DNA]</scope>
    <source>
        <strain evidence="9 10">DSM 4440</strain>
    </source>
</reference>
<dbReference type="InterPro" id="IPR015422">
    <property type="entry name" value="PyrdxlP-dep_Trfase_small"/>
</dbReference>
<dbReference type="FunFam" id="3.40.640.10:FF:000034">
    <property type="entry name" value="Probable glycine dehydrogenase (decarboxylating) subunit 2"/>
    <property type="match status" value="1"/>
</dbReference>
<dbReference type="Gene3D" id="3.90.1150.10">
    <property type="entry name" value="Aspartate Aminotransferase, domain 1"/>
    <property type="match status" value="1"/>
</dbReference>
<dbReference type="Proteomes" id="UP000320776">
    <property type="component" value="Chromosome"/>
</dbReference>
<keyword evidence="3 6" id="KW-0663">Pyridoxal phosphate</keyword>
<dbReference type="RefSeq" id="WP_144351962.1">
    <property type="nucleotide sequence ID" value="NZ_CP036259.1"/>
</dbReference>
<dbReference type="Pfam" id="PF21478">
    <property type="entry name" value="GcvP2_C"/>
    <property type="match status" value="1"/>
</dbReference>
<feature type="modified residue" description="N6-(pyridoxal phosphate)lysine" evidence="6">
    <location>
        <position position="273"/>
    </location>
</feature>
<dbReference type="Pfam" id="PF02347">
    <property type="entry name" value="GDC-P"/>
    <property type="match status" value="1"/>
</dbReference>
<feature type="domain" description="Glycine dehydrogenase C-terminal" evidence="8">
    <location>
        <begin position="352"/>
        <end position="452"/>
    </location>
</feature>
<keyword evidence="4 6" id="KW-0560">Oxidoreductase</keyword>
<accession>A0A517DZA8</accession>
<dbReference type="PANTHER" id="PTHR11773:SF1">
    <property type="entry name" value="GLYCINE DEHYDROGENASE (DECARBOXYLATING), MITOCHONDRIAL"/>
    <property type="match status" value="1"/>
</dbReference>
<dbReference type="CDD" id="cd00613">
    <property type="entry name" value="GDC-P"/>
    <property type="match status" value="1"/>
</dbReference>
<dbReference type="GO" id="GO:0004375">
    <property type="term" value="F:glycine dehydrogenase (decarboxylating) activity"/>
    <property type="evidence" value="ECO:0007669"/>
    <property type="project" value="UniProtKB-EC"/>
</dbReference>
<dbReference type="Gene3D" id="3.40.640.10">
    <property type="entry name" value="Type I PLP-dependent aspartate aminotransferase-like (Major domain)"/>
    <property type="match status" value="1"/>
</dbReference>
<dbReference type="EC" id="1.4.4.2" evidence="6"/>
<comment type="cofactor">
    <cofactor evidence="1 6">
        <name>pyridoxal 5'-phosphate</name>
        <dbReference type="ChEBI" id="CHEBI:597326"/>
    </cofactor>
</comment>
<evidence type="ECO:0000313" key="10">
    <source>
        <dbReference type="Proteomes" id="UP000320776"/>
    </source>
</evidence>
<gene>
    <name evidence="6 9" type="primary">gcvPB</name>
    <name evidence="9" type="ORF">SPTER_40140</name>
</gene>
<comment type="subunit">
    <text evidence="6">The glycine cleavage system is composed of four proteins: P, T, L and H. In this organism, the P 'protein' is a heterodimer of two subunits.</text>
</comment>
<dbReference type="Gene3D" id="6.20.440.10">
    <property type="match status" value="1"/>
</dbReference>
<evidence type="ECO:0000313" key="9">
    <source>
        <dbReference type="EMBL" id="QDR82586.1"/>
    </source>
</evidence>
<dbReference type="AlphaFoldDB" id="A0A517DZA8"/>
<evidence type="ECO:0000256" key="2">
    <source>
        <dbReference type="ARBA" id="ARBA00003788"/>
    </source>
</evidence>
<feature type="domain" description="Glycine cleavage system P-protein N-terminal" evidence="7">
    <location>
        <begin position="35"/>
        <end position="295"/>
    </location>
</feature>
<dbReference type="InterPro" id="IPR049316">
    <property type="entry name" value="GDC-P_C"/>
</dbReference>
<dbReference type="GO" id="GO:0016594">
    <property type="term" value="F:glycine binding"/>
    <property type="evidence" value="ECO:0007669"/>
    <property type="project" value="TreeGrafter"/>
</dbReference>
<evidence type="ECO:0000256" key="3">
    <source>
        <dbReference type="ARBA" id="ARBA00022898"/>
    </source>
</evidence>
<dbReference type="SUPFAM" id="SSF53383">
    <property type="entry name" value="PLP-dependent transferases"/>
    <property type="match status" value="1"/>
</dbReference>
<dbReference type="EMBL" id="CP036259">
    <property type="protein sequence ID" value="QDR82586.1"/>
    <property type="molecule type" value="Genomic_DNA"/>
</dbReference>
<dbReference type="GO" id="GO:0030170">
    <property type="term" value="F:pyridoxal phosphate binding"/>
    <property type="evidence" value="ECO:0007669"/>
    <property type="project" value="TreeGrafter"/>
</dbReference>
<evidence type="ECO:0000256" key="5">
    <source>
        <dbReference type="ARBA" id="ARBA00049026"/>
    </source>
</evidence>
<comment type="similarity">
    <text evidence="6">Belongs to the GcvP family. C-terminal subunit subfamily.</text>
</comment>
<evidence type="ECO:0000256" key="4">
    <source>
        <dbReference type="ARBA" id="ARBA00023002"/>
    </source>
</evidence>
<evidence type="ECO:0000259" key="8">
    <source>
        <dbReference type="Pfam" id="PF21478"/>
    </source>
</evidence>
<dbReference type="InterPro" id="IPR049315">
    <property type="entry name" value="GDC-P_N"/>
</dbReference>
<dbReference type="KEGG" id="sted:SPTER_40140"/>
<dbReference type="NCBIfam" id="NF003346">
    <property type="entry name" value="PRK04366.1"/>
    <property type="match status" value="1"/>
</dbReference>
<evidence type="ECO:0000256" key="1">
    <source>
        <dbReference type="ARBA" id="ARBA00001933"/>
    </source>
</evidence>
<dbReference type="PANTHER" id="PTHR11773">
    <property type="entry name" value="GLYCINE DEHYDROGENASE, DECARBOXYLATING"/>
    <property type="match status" value="1"/>
</dbReference>
<evidence type="ECO:0000256" key="6">
    <source>
        <dbReference type="HAMAP-Rule" id="MF_00713"/>
    </source>
</evidence>
<dbReference type="InterPro" id="IPR015424">
    <property type="entry name" value="PyrdxlP-dep_Trfase"/>
</dbReference>
<dbReference type="OrthoDB" id="9801272at2"/>
<comment type="function">
    <text evidence="2 6">The glycine cleavage system catalyzes the degradation of glycine. The P protein binds the alpha-amino group of glycine through its pyridoxal phosphate cofactor; CO(2) is released and the remaining methylamine moiety is then transferred to the lipoamide cofactor of the H protein.</text>
</comment>
<organism evidence="9 10">
    <name type="scientific">Sporomusa termitida</name>
    <dbReference type="NCBI Taxonomy" id="2377"/>
    <lineage>
        <taxon>Bacteria</taxon>
        <taxon>Bacillati</taxon>
        <taxon>Bacillota</taxon>
        <taxon>Negativicutes</taxon>
        <taxon>Selenomonadales</taxon>
        <taxon>Sporomusaceae</taxon>
        <taxon>Sporomusa</taxon>
    </lineage>
</organism>
<dbReference type="InterPro" id="IPR023012">
    <property type="entry name" value="GcvPB"/>
</dbReference>
<dbReference type="HAMAP" id="MF_00713">
    <property type="entry name" value="GcvPB"/>
    <property type="match status" value="1"/>
</dbReference>
<name>A0A517DZA8_9FIRM</name>
<dbReference type="GO" id="GO:0019464">
    <property type="term" value="P:glycine decarboxylation via glycine cleavage system"/>
    <property type="evidence" value="ECO:0007669"/>
    <property type="project" value="UniProtKB-UniRule"/>
</dbReference>
<sequence>MSNRKSTALIFEISKTGRRAIDLPDSDVPPAAAADVIPARFLRKTPAALPEVSQQDLVRHYTGLSRRNFGVDSGFYPLGSCTMKYNPKINEDVCRLPGFAAIHPLQAAETVQGALELLGNMEEYLAEIAGMDAVTTQPVAGAQGELTGLKLIRAYHRHRGENRTKVIVPDSAHGTNPASAAVAGLEIVEIKSNADGSVNLEALQAAVGPDTAALMLTNPSTLGLFEINIREIARIVHAAGGLLYYDGANANAIMGITRPGDMGFDVVHLNLHKTFSTPHGGGGPGSGPVGVKQALIPFLPVPVIVREAGTFRLDEDRPLSIGRMHSFYGNFGVVVRAYAYIRAMGPAGLKQASEDAVLNANYVLSQLKEDFYAPFAQPCKHECIITSRKQRAYGIHTLDIAKRLLDYGYHPPTVYFPLIVEEAIMIEPTETESKETLDGFIAAMRRIARDAREDAGLITGAPRSTVVGRLDEAAAARKPVVKWKG</sequence>
<dbReference type="GO" id="GO:0005960">
    <property type="term" value="C:glycine cleavage complex"/>
    <property type="evidence" value="ECO:0007669"/>
    <property type="project" value="TreeGrafter"/>
</dbReference>
<protein>
    <recommendedName>
        <fullName evidence="6">Probable glycine dehydrogenase (decarboxylating) subunit 2</fullName>
        <ecNumber evidence="6">1.4.4.2</ecNumber>
    </recommendedName>
    <alternativeName>
        <fullName evidence="6">Glycine cleavage system P-protein subunit 2</fullName>
    </alternativeName>
    <alternativeName>
        <fullName evidence="6">Glycine decarboxylase subunit 2</fullName>
    </alternativeName>
    <alternativeName>
        <fullName evidence="6">Glycine dehydrogenase (aminomethyl-transferring) subunit 2</fullName>
    </alternativeName>
</protein>